<comment type="catalytic activity">
    <reaction evidence="9 10">
        <text>XTP + H2O = XDP + phosphate + H(+)</text>
        <dbReference type="Rhea" id="RHEA:28406"/>
        <dbReference type="ChEBI" id="CHEBI:15377"/>
        <dbReference type="ChEBI" id="CHEBI:15378"/>
        <dbReference type="ChEBI" id="CHEBI:43474"/>
        <dbReference type="ChEBI" id="CHEBI:59884"/>
        <dbReference type="ChEBI" id="CHEBI:61314"/>
        <dbReference type="EC" id="3.6.1.73"/>
    </reaction>
</comment>
<dbReference type="PANTHER" id="PTHR34699:SF2">
    <property type="entry name" value="NON-CANONICAL PURINE NTP PHOSPHATASE_PRRC1 DOMAIN-CONTAINING PROTEIN"/>
    <property type="match status" value="1"/>
</dbReference>
<evidence type="ECO:0000313" key="13">
    <source>
        <dbReference type="Proteomes" id="UP001447008"/>
    </source>
</evidence>
<comment type="function">
    <text evidence="10">Phosphatase that hydrolyzes non-canonical purine nucleotides such as XTP and ITP to their respective diphosphate derivatives. Probably excludes non-canonical purines from DNA/RNA precursor pool, thus preventing their incorporation into DNA/RNA and avoiding chromosomal lesions.</text>
</comment>
<sequence length="182" mass="19666">MSSAAKQLKLIVGSKNPVKVNAAKATLATYFPEHHIDCIGVDAPSGVADQPLGEPDTLQGAENRVRYCQEHYQGDFYMAMEGGAARFDYGAATFAYVVIADNHQMSVGRSCNLPLPESLFEQLQQGLELGDVMDAAFNTTNIKQQGGAIGLLTRGHATRQSTYQQALTLAMAPFNHPELFTS</sequence>
<comment type="catalytic activity">
    <reaction evidence="8 10">
        <text>ITP + H2O = IDP + phosphate + H(+)</text>
        <dbReference type="Rhea" id="RHEA:28330"/>
        <dbReference type="ChEBI" id="CHEBI:15377"/>
        <dbReference type="ChEBI" id="CHEBI:15378"/>
        <dbReference type="ChEBI" id="CHEBI:43474"/>
        <dbReference type="ChEBI" id="CHEBI:58280"/>
        <dbReference type="ChEBI" id="CHEBI:61402"/>
        <dbReference type="EC" id="3.6.1.73"/>
    </reaction>
</comment>
<evidence type="ECO:0000256" key="5">
    <source>
        <dbReference type="ARBA" id="ARBA00022842"/>
    </source>
</evidence>
<name>A0ABU9MWH7_9GAMM</name>
<protein>
    <recommendedName>
        <fullName evidence="10">Inosine/xanthosine triphosphatase</fullName>
        <shortName evidence="10">ITPase/XTPase</shortName>
        <ecNumber evidence="10">3.6.1.73</ecNumber>
    </recommendedName>
    <alternativeName>
        <fullName evidence="10">Non-canonical purine NTP phosphatase</fullName>
    </alternativeName>
    <alternativeName>
        <fullName evidence="10">Non-standard purine NTP phosphatase</fullName>
    </alternativeName>
    <alternativeName>
        <fullName evidence="10">Nucleoside-triphosphate phosphatase</fullName>
        <shortName evidence="10">NTPase</shortName>
    </alternativeName>
</protein>
<evidence type="ECO:0000256" key="7">
    <source>
        <dbReference type="ARBA" id="ARBA00023211"/>
    </source>
</evidence>
<keyword evidence="13" id="KW-1185">Reference proteome</keyword>
<dbReference type="RefSeq" id="WP_342678397.1">
    <property type="nucleotide sequence ID" value="NZ_JBCGCU010000008.1"/>
</dbReference>
<dbReference type="SUPFAM" id="SSF52972">
    <property type="entry name" value="ITPase-like"/>
    <property type="match status" value="1"/>
</dbReference>
<proteinExistence type="inferred from homology"/>
<dbReference type="GO" id="GO:0016787">
    <property type="term" value="F:hydrolase activity"/>
    <property type="evidence" value="ECO:0007669"/>
    <property type="project" value="UniProtKB-KW"/>
</dbReference>
<comment type="cofactor">
    <cofactor evidence="1">
        <name>Mn(2+)</name>
        <dbReference type="ChEBI" id="CHEBI:29035"/>
    </cofactor>
</comment>
<evidence type="ECO:0000256" key="4">
    <source>
        <dbReference type="ARBA" id="ARBA00022801"/>
    </source>
</evidence>
<keyword evidence="2 10" id="KW-0479">Metal-binding</keyword>
<evidence type="ECO:0000256" key="2">
    <source>
        <dbReference type="ARBA" id="ARBA00022723"/>
    </source>
</evidence>
<dbReference type="InterPro" id="IPR002786">
    <property type="entry name" value="Non_canon_purine_NTPase"/>
</dbReference>
<keyword evidence="4 10" id="KW-0378">Hydrolase</keyword>
<dbReference type="HAMAP" id="MF_00648">
    <property type="entry name" value="Non_canon_purine_NTPase_YjjX"/>
    <property type="match status" value="1"/>
</dbReference>
<evidence type="ECO:0000256" key="6">
    <source>
        <dbReference type="ARBA" id="ARBA00023080"/>
    </source>
</evidence>
<accession>A0ABU9MWH7</accession>
<comment type="caution">
    <text evidence="10">Lacks conserved residue(s) required for the propagation of feature annotation.</text>
</comment>
<comment type="caution">
    <text evidence="12">The sequence shown here is derived from an EMBL/GenBank/DDBJ whole genome shotgun (WGS) entry which is preliminary data.</text>
</comment>
<comment type="similarity">
    <text evidence="10">Belongs to the YjjX NTPase family.</text>
</comment>
<dbReference type="InterPro" id="IPR029001">
    <property type="entry name" value="ITPase-like_fam"/>
</dbReference>
<feature type="domain" description="Non-canonical purine NTP phosphatase/PRRC1" evidence="11">
    <location>
        <begin position="13"/>
        <end position="174"/>
    </location>
</feature>
<evidence type="ECO:0000256" key="1">
    <source>
        <dbReference type="ARBA" id="ARBA00001936"/>
    </source>
</evidence>
<evidence type="ECO:0000256" key="8">
    <source>
        <dbReference type="ARBA" id="ARBA00048174"/>
    </source>
</evidence>
<evidence type="ECO:0000256" key="9">
    <source>
        <dbReference type="ARBA" id="ARBA00048781"/>
    </source>
</evidence>
<dbReference type="NCBIfam" id="TIGR00258">
    <property type="entry name" value="inosine/xanthosine triphosphatase"/>
    <property type="match status" value="1"/>
</dbReference>
<comment type="cofactor">
    <cofactor evidence="10">
        <name>Mg(2+)</name>
        <dbReference type="ChEBI" id="CHEBI:18420"/>
    </cofactor>
    <cofactor evidence="10">
        <name>Mn(2+)</name>
        <dbReference type="ChEBI" id="CHEBI:29035"/>
    </cofactor>
    <text evidence="10">Binds 1 divalent metal cation per subunit; can use either Mg(2+) or Mn(2+).</text>
</comment>
<dbReference type="Pfam" id="PF01931">
    <property type="entry name" value="NTPase_I-T"/>
    <property type="match status" value="1"/>
</dbReference>
<reference evidence="12 13" key="1">
    <citation type="submission" date="2024-03" db="EMBL/GenBank/DDBJ databases">
        <title>Pseudoalteromonas qingdaonensis sp. nov., isolated from the intestines of marine benthic organisms.</title>
        <authorList>
            <person name="Lin X."/>
            <person name="Fang S."/>
            <person name="Hu X."/>
        </authorList>
    </citation>
    <scope>NUCLEOTIDE SEQUENCE [LARGE SCALE GENOMIC DNA]</scope>
    <source>
        <strain evidence="12 13">YIC-827</strain>
    </source>
</reference>
<dbReference type="InterPro" id="IPR026533">
    <property type="entry name" value="NTPase/PRRC1"/>
</dbReference>
<evidence type="ECO:0000259" key="11">
    <source>
        <dbReference type="Pfam" id="PF01931"/>
    </source>
</evidence>
<dbReference type="EMBL" id="JBCGCU010000008">
    <property type="protein sequence ID" value="MEM0515607.1"/>
    <property type="molecule type" value="Genomic_DNA"/>
</dbReference>
<feature type="binding site" evidence="10">
    <location>
        <position position="73"/>
    </location>
    <ligand>
        <name>Mg(2+)</name>
        <dbReference type="ChEBI" id="CHEBI:18420"/>
    </ligand>
</feature>
<keyword evidence="6 10" id="KW-0546">Nucleotide metabolism</keyword>
<dbReference type="Proteomes" id="UP001447008">
    <property type="component" value="Unassembled WGS sequence"/>
</dbReference>
<keyword evidence="7 10" id="KW-0464">Manganese</keyword>
<dbReference type="PANTHER" id="PTHR34699">
    <property type="match status" value="1"/>
</dbReference>
<keyword evidence="5 10" id="KW-0460">Magnesium</keyword>
<evidence type="ECO:0000313" key="12">
    <source>
        <dbReference type="EMBL" id="MEM0515607.1"/>
    </source>
</evidence>
<dbReference type="InterPro" id="IPR050299">
    <property type="entry name" value="YjjX_NTPase"/>
</dbReference>
<keyword evidence="3 10" id="KW-0547">Nucleotide-binding</keyword>
<dbReference type="NCBIfam" id="NF003459">
    <property type="entry name" value="PRK05074.1"/>
    <property type="match status" value="1"/>
</dbReference>
<evidence type="ECO:0000256" key="3">
    <source>
        <dbReference type="ARBA" id="ARBA00022741"/>
    </source>
</evidence>
<dbReference type="EC" id="3.6.1.73" evidence="10"/>
<comment type="subunit">
    <text evidence="10">Homodimer.</text>
</comment>
<dbReference type="Gene3D" id="3.90.950.10">
    <property type="match status" value="1"/>
</dbReference>
<evidence type="ECO:0000256" key="10">
    <source>
        <dbReference type="HAMAP-Rule" id="MF_00648"/>
    </source>
</evidence>
<organism evidence="12 13">
    <name type="scientific">Pseudoalteromonas qingdaonensis</name>
    <dbReference type="NCBI Taxonomy" id="3131913"/>
    <lineage>
        <taxon>Bacteria</taxon>
        <taxon>Pseudomonadati</taxon>
        <taxon>Pseudomonadota</taxon>
        <taxon>Gammaproteobacteria</taxon>
        <taxon>Alteromonadales</taxon>
        <taxon>Pseudoalteromonadaceae</taxon>
        <taxon>Pseudoalteromonas</taxon>
    </lineage>
</organism>
<gene>
    <name evidence="12" type="primary">yjjX</name>
    <name evidence="12" type="ORF">WCN91_09310</name>
</gene>